<keyword evidence="1" id="KW-0732">Signal</keyword>
<proteinExistence type="predicted"/>
<feature type="signal peptide" evidence="1">
    <location>
        <begin position="1"/>
        <end position="31"/>
    </location>
</feature>
<feature type="chain" id="PRO_5041421455" evidence="1">
    <location>
        <begin position="32"/>
        <end position="365"/>
    </location>
</feature>
<dbReference type="EMBL" id="BSUL01000001">
    <property type="protein sequence ID" value="GMA27238.1"/>
    <property type="molecule type" value="Genomic_DNA"/>
</dbReference>
<organism evidence="2 3">
    <name type="scientific">Arenivirga flava</name>
    <dbReference type="NCBI Taxonomy" id="1930060"/>
    <lineage>
        <taxon>Bacteria</taxon>
        <taxon>Bacillati</taxon>
        <taxon>Actinomycetota</taxon>
        <taxon>Actinomycetes</taxon>
        <taxon>Micrococcales</taxon>
        <taxon>Microbacteriaceae</taxon>
        <taxon>Arenivirga</taxon>
    </lineage>
</organism>
<gene>
    <name evidence="2" type="ORF">GCM10025874_04910</name>
</gene>
<name>A0AA37X9Y6_9MICO</name>
<accession>A0AA37X9Y6</accession>
<evidence type="ECO:0000256" key="1">
    <source>
        <dbReference type="SAM" id="SignalP"/>
    </source>
</evidence>
<evidence type="ECO:0000313" key="2">
    <source>
        <dbReference type="EMBL" id="GMA27238.1"/>
    </source>
</evidence>
<protein>
    <submittedName>
        <fullName evidence="2">Uncharacterized protein</fullName>
    </submittedName>
</protein>
<reference evidence="2 3" key="1">
    <citation type="journal article" date="2014" name="Int. J. Syst. Evol. Microbiol.">
        <title>Complete genome sequence of Corynebacterium casei LMG S-19264T (=DSM 44701T), isolated from a smear-ripened cheese.</title>
        <authorList>
            <consortium name="US DOE Joint Genome Institute (JGI-PGF)"/>
            <person name="Walter F."/>
            <person name="Albersmeier A."/>
            <person name="Kalinowski J."/>
            <person name="Ruckert C."/>
        </authorList>
    </citation>
    <scope>NUCLEOTIDE SEQUENCE [LARGE SCALE GENOMIC DNA]</scope>
    <source>
        <strain evidence="2 3">NBRC 112289</strain>
    </source>
</reference>
<keyword evidence="3" id="KW-1185">Reference proteome</keyword>
<sequence length="365" mass="36498">MVLHHRVRALGAVASLALVAMLGIAAAPAAAQPRADEAAVGAGNQVSIPYLGEIQVTPAEGWRFDDCAAVLAATPLATGCTPEQLVFSAAEYDSDAAPVRVPVAQSNGTVSLVVDYVVALEPPEAPAFAEAVYGYPLPAGGRVLIPLSDLGAVCTACDESGGPRVRVDSVSPASAGTVEVTATHLVLAAAPSYTGNVELALRIGDDVGQWSATTVLQLRLVESSAEGAGALHVLVQMDPGGVTQLDLTAFVDADEARVIGCGAAAEGTVSCAPGGTATVSGSTRDVDQFSFHIVDAAGDQSTGSVTLIRPGSEVVPDLDGPVLAGAIGEDELAAIVPATIPVDGAVEEGTGVLTPILGVLDRLGA</sequence>
<evidence type="ECO:0000313" key="3">
    <source>
        <dbReference type="Proteomes" id="UP001157160"/>
    </source>
</evidence>
<comment type="caution">
    <text evidence="2">The sequence shown here is derived from an EMBL/GenBank/DDBJ whole genome shotgun (WGS) entry which is preliminary data.</text>
</comment>
<dbReference type="RefSeq" id="WP_284229690.1">
    <property type="nucleotide sequence ID" value="NZ_BSUL01000001.1"/>
</dbReference>
<dbReference type="Proteomes" id="UP001157160">
    <property type="component" value="Unassembled WGS sequence"/>
</dbReference>
<dbReference type="AlphaFoldDB" id="A0AA37X9Y6"/>